<dbReference type="STRING" id="360412.LARV_02376"/>
<gene>
    <name evidence="2" type="ORF">LARV_02376</name>
</gene>
<evidence type="ECO:0000256" key="1">
    <source>
        <dbReference type="SAM" id="Phobius"/>
    </source>
</evidence>
<proteinExistence type="predicted"/>
<protein>
    <recommendedName>
        <fullName evidence="4">SH3b domain-containing protein</fullName>
    </recommendedName>
</protein>
<keyword evidence="1" id="KW-0472">Membrane</keyword>
<sequence>MFKRFLSPLVFFVAMGLAVSLLAVIFIIFWSTLPAKSAVQAPTVVLTVIAAPTSTPIPLTPTVSLTPSVTPTLNLSPNGGSIQVGAYVQITGTGGDGLRLRKGPGTDYEQIFLGREAEVFLVKDGPKEGSGYTWYYLEAPYDTNRSGWAVSDFLQVVASQAP</sequence>
<dbReference type="Gene3D" id="2.30.30.40">
    <property type="entry name" value="SH3 Domains"/>
    <property type="match status" value="1"/>
</dbReference>
<evidence type="ECO:0000313" key="3">
    <source>
        <dbReference type="Proteomes" id="UP000055060"/>
    </source>
</evidence>
<dbReference type="Proteomes" id="UP000055060">
    <property type="component" value="Unassembled WGS sequence"/>
</dbReference>
<dbReference type="EMBL" id="DF967972">
    <property type="protein sequence ID" value="GAP14603.1"/>
    <property type="molecule type" value="Genomic_DNA"/>
</dbReference>
<dbReference type="AlphaFoldDB" id="A0A0S7BKU8"/>
<keyword evidence="3" id="KW-1185">Reference proteome</keyword>
<organism evidence="2">
    <name type="scientific">Longilinea arvoryzae</name>
    <dbReference type="NCBI Taxonomy" id="360412"/>
    <lineage>
        <taxon>Bacteria</taxon>
        <taxon>Bacillati</taxon>
        <taxon>Chloroflexota</taxon>
        <taxon>Anaerolineae</taxon>
        <taxon>Anaerolineales</taxon>
        <taxon>Anaerolineaceae</taxon>
        <taxon>Longilinea</taxon>
    </lineage>
</organism>
<name>A0A0S7BKU8_9CHLR</name>
<dbReference type="RefSeq" id="WP_075073846.1">
    <property type="nucleotide sequence ID" value="NZ_DF967972.1"/>
</dbReference>
<reference evidence="2" key="1">
    <citation type="submission" date="2015-07" db="EMBL/GenBank/DDBJ databases">
        <title>Draft Genome Sequences of Anaerolinea thermolimosa IMO-1, Bellilinea caldifistulae GOMI-1, Leptolinea tardivitalis YMTK-2, Levilinea saccharolytica KIBI-1,Longilinea arvoryzae KOME-1, Previously Described as Members of the Anaerolineaceae (Chloroflexi).</title>
        <authorList>
            <person name="Sekiguchi Y."/>
            <person name="Ohashi A."/>
            <person name="Matsuura N."/>
            <person name="Tourlousse M.D."/>
        </authorList>
    </citation>
    <scope>NUCLEOTIDE SEQUENCE [LARGE SCALE GENOMIC DNA]</scope>
    <source>
        <strain evidence="2">KOME-1</strain>
    </source>
</reference>
<feature type="transmembrane region" description="Helical" evidence="1">
    <location>
        <begin position="9"/>
        <end position="30"/>
    </location>
</feature>
<evidence type="ECO:0008006" key="4">
    <source>
        <dbReference type="Google" id="ProtNLM"/>
    </source>
</evidence>
<dbReference type="OrthoDB" id="166504at2"/>
<accession>A0A0S7BKU8</accession>
<keyword evidence="1" id="KW-0812">Transmembrane</keyword>
<keyword evidence="1" id="KW-1133">Transmembrane helix</keyword>
<evidence type="ECO:0000313" key="2">
    <source>
        <dbReference type="EMBL" id="GAP14603.1"/>
    </source>
</evidence>